<dbReference type="EMBL" id="KN819118">
    <property type="protein sequence ID" value="KIL53924.1"/>
    <property type="molecule type" value="Genomic_DNA"/>
</dbReference>
<evidence type="ECO:0000313" key="1">
    <source>
        <dbReference type="EMBL" id="KIL53924.1"/>
    </source>
</evidence>
<organism evidence="1 2">
    <name type="scientific">Amanita muscaria (strain Koide BX008)</name>
    <dbReference type="NCBI Taxonomy" id="946122"/>
    <lineage>
        <taxon>Eukaryota</taxon>
        <taxon>Fungi</taxon>
        <taxon>Dikarya</taxon>
        <taxon>Basidiomycota</taxon>
        <taxon>Agaricomycotina</taxon>
        <taxon>Agaricomycetes</taxon>
        <taxon>Agaricomycetidae</taxon>
        <taxon>Agaricales</taxon>
        <taxon>Pluteineae</taxon>
        <taxon>Amanitaceae</taxon>
        <taxon>Amanita</taxon>
    </lineage>
</organism>
<dbReference type="OrthoDB" id="6613063at2759"/>
<gene>
    <name evidence="1" type="ORF">M378DRAFT_93361</name>
</gene>
<proteinExistence type="predicted"/>
<keyword evidence="2" id="KW-1185">Reference proteome</keyword>
<feature type="non-terminal residue" evidence="1">
    <location>
        <position position="1"/>
    </location>
</feature>
<dbReference type="STRING" id="946122.A0A0C2SJ16"/>
<dbReference type="AlphaFoldDB" id="A0A0C2SJ16"/>
<dbReference type="HOGENOM" id="CLU_085135_2_0_1"/>
<protein>
    <submittedName>
        <fullName evidence="1">Uncharacterized protein</fullName>
    </submittedName>
</protein>
<sequence length="114" mass="13562">QYQLAVDRYAHIRRRRPELEMRDFFGRVLQFFVVDIPTAPEHSISQQSIVFAVVRQMKITRQSDHPLRLCYFKDDNGRIEIIDLNQIQCLVGRAYDRNEWSIVDRNTSTAPIHM</sequence>
<reference evidence="1 2" key="1">
    <citation type="submission" date="2014-04" db="EMBL/GenBank/DDBJ databases">
        <title>Evolutionary Origins and Diversification of the Mycorrhizal Mutualists.</title>
        <authorList>
            <consortium name="DOE Joint Genome Institute"/>
            <consortium name="Mycorrhizal Genomics Consortium"/>
            <person name="Kohler A."/>
            <person name="Kuo A."/>
            <person name="Nagy L.G."/>
            <person name="Floudas D."/>
            <person name="Copeland A."/>
            <person name="Barry K.W."/>
            <person name="Cichocki N."/>
            <person name="Veneault-Fourrey C."/>
            <person name="LaButti K."/>
            <person name="Lindquist E.A."/>
            <person name="Lipzen A."/>
            <person name="Lundell T."/>
            <person name="Morin E."/>
            <person name="Murat C."/>
            <person name="Riley R."/>
            <person name="Ohm R."/>
            <person name="Sun H."/>
            <person name="Tunlid A."/>
            <person name="Henrissat B."/>
            <person name="Grigoriev I.V."/>
            <person name="Hibbett D.S."/>
            <person name="Martin F."/>
        </authorList>
    </citation>
    <scope>NUCLEOTIDE SEQUENCE [LARGE SCALE GENOMIC DNA]</scope>
    <source>
        <strain evidence="1 2">Koide BX008</strain>
    </source>
</reference>
<accession>A0A0C2SJ16</accession>
<dbReference type="Proteomes" id="UP000054549">
    <property type="component" value="Unassembled WGS sequence"/>
</dbReference>
<dbReference type="InParanoid" id="A0A0C2SJ16"/>
<evidence type="ECO:0000313" key="2">
    <source>
        <dbReference type="Proteomes" id="UP000054549"/>
    </source>
</evidence>
<name>A0A0C2SJ16_AMAMK</name>